<dbReference type="Proteomes" id="UP001596528">
    <property type="component" value="Unassembled WGS sequence"/>
</dbReference>
<feature type="region of interest" description="Disordered" evidence="1">
    <location>
        <begin position="33"/>
        <end position="54"/>
    </location>
</feature>
<dbReference type="RefSeq" id="WP_138787977.1">
    <property type="nucleotide sequence ID" value="NZ_JBHTGQ010000023.1"/>
</dbReference>
<protein>
    <submittedName>
        <fullName evidence="2">Uncharacterized protein</fullName>
    </submittedName>
</protein>
<evidence type="ECO:0000256" key="1">
    <source>
        <dbReference type="SAM" id="MobiDB-lite"/>
    </source>
</evidence>
<dbReference type="EMBL" id="JBHTGQ010000023">
    <property type="protein sequence ID" value="MFC7750414.1"/>
    <property type="molecule type" value="Genomic_DNA"/>
</dbReference>
<accession>A0ABW2V6C4</accession>
<name>A0ABW2V6C4_9BACL</name>
<feature type="compositionally biased region" description="Low complexity" evidence="1">
    <location>
        <begin position="142"/>
        <end position="156"/>
    </location>
</feature>
<comment type="caution">
    <text evidence="2">The sequence shown here is derived from an EMBL/GenBank/DDBJ whole genome shotgun (WGS) entry which is preliminary data.</text>
</comment>
<sequence length="199" mass="22232">MHQQYQSSFAGNQSFQSNASKFQPTGYVQSYYNPSSSSSYRQAQSGYGQAQSSYSQVQSSYGQAQSAYGQSYSAQSRAGQYGQSSQPYGQSYHLANYRGNQQGHDSYLQNDWQSPSSQTYAASSYRQQQQPQIASYAGGFAQQQQQQQPSWQSPQSFHLANYRGNQQGHDSYLRSDSHSPVQSYAGFGSSQQAQSYRTF</sequence>
<evidence type="ECO:0000313" key="3">
    <source>
        <dbReference type="Proteomes" id="UP001596528"/>
    </source>
</evidence>
<feature type="compositionally biased region" description="Low complexity" evidence="1">
    <location>
        <begin position="66"/>
        <end position="92"/>
    </location>
</feature>
<gene>
    <name evidence="2" type="ORF">ACFQWB_10815</name>
</gene>
<reference evidence="3" key="1">
    <citation type="journal article" date="2019" name="Int. J. Syst. Evol. Microbiol.">
        <title>The Global Catalogue of Microorganisms (GCM) 10K type strain sequencing project: providing services to taxonomists for standard genome sequencing and annotation.</title>
        <authorList>
            <consortium name="The Broad Institute Genomics Platform"/>
            <consortium name="The Broad Institute Genome Sequencing Center for Infectious Disease"/>
            <person name="Wu L."/>
            <person name="Ma J."/>
        </authorList>
    </citation>
    <scope>NUCLEOTIDE SEQUENCE [LARGE SCALE GENOMIC DNA]</scope>
    <source>
        <strain evidence="3">JCM 18657</strain>
    </source>
</reference>
<proteinExistence type="predicted"/>
<organism evidence="2 3">
    <name type="scientific">Paenibacillus thermoaerophilus</name>
    <dbReference type="NCBI Taxonomy" id="1215385"/>
    <lineage>
        <taxon>Bacteria</taxon>
        <taxon>Bacillati</taxon>
        <taxon>Bacillota</taxon>
        <taxon>Bacilli</taxon>
        <taxon>Bacillales</taxon>
        <taxon>Paenibacillaceae</taxon>
        <taxon>Paenibacillus</taxon>
    </lineage>
</organism>
<feature type="compositionally biased region" description="Polar residues" evidence="1">
    <location>
        <begin position="98"/>
        <end position="133"/>
    </location>
</feature>
<feature type="compositionally biased region" description="Polar residues" evidence="1">
    <location>
        <begin position="178"/>
        <end position="199"/>
    </location>
</feature>
<evidence type="ECO:0000313" key="2">
    <source>
        <dbReference type="EMBL" id="MFC7750414.1"/>
    </source>
</evidence>
<keyword evidence="3" id="KW-1185">Reference proteome</keyword>
<feature type="region of interest" description="Disordered" evidence="1">
    <location>
        <begin position="66"/>
        <end position="199"/>
    </location>
</feature>